<evidence type="ECO:0000256" key="8">
    <source>
        <dbReference type="SAM" id="MobiDB-lite"/>
    </source>
</evidence>
<dbReference type="Proteomes" id="UP001295684">
    <property type="component" value="Unassembled WGS sequence"/>
</dbReference>
<evidence type="ECO:0000256" key="1">
    <source>
        <dbReference type="ARBA" id="ARBA00022527"/>
    </source>
</evidence>
<dbReference type="InterPro" id="IPR011009">
    <property type="entry name" value="Kinase-like_dom_sf"/>
</dbReference>
<dbReference type="Gene3D" id="3.30.200.20">
    <property type="entry name" value="Phosphorylase Kinase, domain 1"/>
    <property type="match status" value="1"/>
</dbReference>
<dbReference type="CDD" id="cd05123">
    <property type="entry name" value="STKc_AGC"/>
    <property type="match status" value="1"/>
</dbReference>
<keyword evidence="13" id="KW-1185">Reference proteome</keyword>
<dbReference type="AlphaFoldDB" id="A0AAD1UG82"/>
<dbReference type="InterPro" id="IPR008271">
    <property type="entry name" value="Ser/Thr_kinase_AS"/>
</dbReference>
<evidence type="ECO:0000313" key="13">
    <source>
        <dbReference type="Proteomes" id="UP001295684"/>
    </source>
</evidence>
<feature type="region of interest" description="Disordered" evidence="8">
    <location>
        <begin position="155"/>
        <end position="202"/>
    </location>
</feature>
<dbReference type="PROSITE" id="PS50011">
    <property type="entry name" value="PROTEIN_KINASE_DOM"/>
    <property type="match status" value="1"/>
</dbReference>
<dbReference type="PROSITE" id="PS00107">
    <property type="entry name" value="PROTEIN_KINASE_ATP"/>
    <property type="match status" value="1"/>
</dbReference>
<feature type="compositionally biased region" description="Basic and acidic residues" evidence="8">
    <location>
        <begin position="163"/>
        <end position="202"/>
    </location>
</feature>
<protein>
    <submittedName>
        <fullName evidence="12">Uncharacterized protein</fullName>
    </submittedName>
</protein>
<dbReference type="GO" id="GO:0005524">
    <property type="term" value="F:ATP binding"/>
    <property type="evidence" value="ECO:0007669"/>
    <property type="project" value="UniProtKB-UniRule"/>
</dbReference>
<dbReference type="InterPro" id="IPR017441">
    <property type="entry name" value="Protein_kinase_ATP_BS"/>
</dbReference>
<evidence type="ECO:0000256" key="5">
    <source>
        <dbReference type="ARBA" id="ARBA00022777"/>
    </source>
</evidence>
<dbReference type="SUPFAM" id="SSF56112">
    <property type="entry name" value="Protein kinase-like (PK-like)"/>
    <property type="match status" value="1"/>
</dbReference>
<dbReference type="Gene3D" id="1.10.510.10">
    <property type="entry name" value="Transferase(Phosphotransferase) domain 1"/>
    <property type="match status" value="1"/>
</dbReference>
<keyword evidence="1" id="KW-0723">Serine/threonine-protein kinase</keyword>
<feature type="domain" description="Protein kinase" evidence="9">
    <location>
        <begin position="232"/>
        <end position="493"/>
    </location>
</feature>
<keyword evidence="4 7" id="KW-0547">Nucleotide-binding</keyword>
<dbReference type="Pfam" id="PF00069">
    <property type="entry name" value="Pkinase"/>
    <property type="match status" value="1"/>
</dbReference>
<feature type="binding site" evidence="7">
    <location>
        <position position="265"/>
    </location>
    <ligand>
        <name>ATP</name>
        <dbReference type="ChEBI" id="CHEBI:30616"/>
    </ligand>
</feature>
<dbReference type="PROSITE" id="PS51757">
    <property type="entry name" value="TH1"/>
    <property type="match status" value="1"/>
</dbReference>
<dbReference type="SMART" id="SM00220">
    <property type="entry name" value="S_TKc"/>
    <property type="match status" value="1"/>
</dbReference>
<accession>A0AAD1UG82</accession>
<name>A0AAD1UG82_EUPCR</name>
<dbReference type="InterPro" id="IPR000719">
    <property type="entry name" value="Prot_kinase_dom"/>
</dbReference>
<sequence length="537" mass="62393">MSYNTINPDYLNVQTNTDIVKIISNEVVFFSNKINQLSSYNMATKRIIIVTSKAIYLFKQSGPKKRKLKNCLPFKEILGLTKSIKSNQFVIHTETDFIRLKATNSNECIEMVKIAYVSEVHKNLEIYAAEMKDLKGVTKIRTDFKLLSDENLMKEQAEEESKEEIKSKKVLEETTKSDDTATDDKEKEEEKDPDEPHVIEENFEFQEKDAKLKRSSTLYSRESETDCEFEDFVIRKVLGIGSFGKVYLVENQINGKLYAMKSIKKEKIMDYNKMESTKLEEHILLNSEHPNIVSLDFVFKNEERIYFIMNFVRGGELFKQIIDCRRFNEDRAKFYAAQIALALGHLHSQDVLYRDLKPENILLGEDGYVYLTDFGLSRILARDEIATSFCGTAEYLAPEMVTSIGHNFGIDWWALGILIYEMIVGIPPFYHKKRDHMFFLIKEAEIKYPDPVKHGISVSDDAKDLINKLLNKDMDKRLGVDEDVEEILEHPWFEDLDMDKILSKEMEPPYKPELDSDKYDTSYFDPSVTCMDARESE</sequence>
<dbReference type="FunFam" id="3.30.200.20:FF:000042">
    <property type="entry name" value="Aurora kinase A"/>
    <property type="match status" value="1"/>
</dbReference>
<evidence type="ECO:0000259" key="10">
    <source>
        <dbReference type="PROSITE" id="PS51285"/>
    </source>
</evidence>
<dbReference type="GO" id="GO:0003774">
    <property type="term" value="F:cytoskeletal motor activity"/>
    <property type="evidence" value="ECO:0007669"/>
    <property type="project" value="InterPro"/>
</dbReference>
<feature type="domain" description="AGC-kinase C-terminal" evidence="10">
    <location>
        <begin position="494"/>
        <end position="537"/>
    </location>
</feature>
<evidence type="ECO:0000259" key="9">
    <source>
        <dbReference type="PROSITE" id="PS50011"/>
    </source>
</evidence>
<dbReference type="FunFam" id="1.10.510.10:FF:000008">
    <property type="entry name" value="Non-specific serine/threonine protein kinase"/>
    <property type="match status" value="1"/>
</dbReference>
<dbReference type="PROSITE" id="PS51285">
    <property type="entry name" value="AGC_KINASE_CTER"/>
    <property type="match status" value="1"/>
</dbReference>
<proteinExistence type="predicted"/>
<evidence type="ECO:0000256" key="7">
    <source>
        <dbReference type="PROSITE-ProRule" id="PRU10141"/>
    </source>
</evidence>
<gene>
    <name evidence="12" type="ORF">ECRASSUSDP1_LOCUS6136</name>
</gene>
<evidence type="ECO:0000256" key="2">
    <source>
        <dbReference type="ARBA" id="ARBA00022553"/>
    </source>
</evidence>
<evidence type="ECO:0000256" key="3">
    <source>
        <dbReference type="ARBA" id="ARBA00022679"/>
    </source>
</evidence>
<dbReference type="Pfam" id="PF06017">
    <property type="entry name" value="Myosin_TH1"/>
    <property type="match status" value="1"/>
</dbReference>
<dbReference type="PROSITE" id="PS00108">
    <property type="entry name" value="PROTEIN_KINASE_ST"/>
    <property type="match status" value="1"/>
</dbReference>
<evidence type="ECO:0000256" key="6">
    <source>
        <dbReference type="ARBA" id="ARBA00022840"/>
    </source>
</evidence>
<dbReference type="EMBL" id="CAMPGE010005943">
    <property type="protein sequence ID" value="CAI2364789.1"/>
    <property type="molecule type" value="Genomic_DNA"/>
</dbReference>
<dbReference type="GO" id="GO:0004674">
    <property type="term" value="F:protein serine/threonine kinase activity"/>
    <property type="evidence" value="ECO:0007669"/>
    <property type="project" value="UniProtKB-KW"/>
</dbReference>
<comment type="caution">
    <text evidence="12">The sequence shown here is derived from an EMBL/GenBank/DDBJ whole genome shotgun (WGS) entry which is preliminary data.</text>
</comment>
<dbReference type="InterPro" id="IPR000961">
    <property type="entry name" value="AGC-kinase_C"/>
</dbReference>
<feature type="domain" description="TH1" evidence="11">
    <location>
        <begin position="1"/>
        <end position="186"/>
    </location>
</feature>
<evidence type="ECO:0000313" key="12">
    <source>
        <dbReference type="EMBL" id="CAI2364789.1"/>
    </source>
</evidence>
<dbReference type="InterPro" id="IPR045270">
    <property type="entry name" value="STKc_AGC"/>
</dbReference>
<keyword evidence="3" id="KW-0808">Transferase</keyword>
<dbReference type="InterPro" id="IPR010926">
    <property type="entry name" value="Myosin_TH1"/>
</dbReference>
<dbReference type="PANTHER" id="PTHR24351">
    <property type="entry name" value="RIBOSOMAL PROTEIN S6 KINASE"/>
    <property type="match status" value="1"/>
</dbReference>
<organism evidence="12 13">
    <name type="scientific">Euplotes crassus</name>
    <dbReference type="NCBI Taxonomy" id="5936"/>
    <lineage>
        <taxon>Eukaryota</taxon>
        <taxon>Sar</taxon>
        <taxon>Alveolata</taxon>
        <taxon>Ciliophora</taxon>
        <taxon>Intramacronucleata</taxon>
        <taxon>Spirotrichea</taxon>
        <taxon>Hypotrichia</taxon>
        <taxon>Euplotida</taxon>
        <taxon>Euplotidae</taxon>
        <taxon>Moneuplotes</taxon>
    </lineage>
</organism>
<keyword evidence="6 7" id="KW-0067">ATP-binding</keyword>
<evidence type="ECO:0000256" key="4">
    <source>
        <dbReference type="ARBA" id="ARBA00022741"/>
    </source>
</evidence>
<dbReference type="GO" id="GO:0016459">
    <property type="term" value="C:myosin complex"/>
    <property type="evidence" value="ECO:0007669"/>
    <property type="project" value="InterPro"/>
</dbReference>
<keyword evidence="2" id="KW-0597">Phosphoprotein</keyword>
<keyword evidence="5" id="KW-0418">Kinase</keyword>
<reference evidence="12" key="1">
    <citation type="submission" date="2023-07" db="EMBL/GenBank/DDBJ databases">
        <authorList>
            <consortium name="AG Swart"/>
            <person name="Singh M."/>
            <person name="Singh A."/>
            <person name="Seah K."/>
            <person name="Emmerich C."/>
        </authorList>
    </citation>
    <scope>NUCLEOTIDE SEQUENCE</scope>
    <source>
        <strain evidence="12">DP1</strain>
    </source>
</reference>
<evidence type="ECO:0000259" key="11">
    <source>
        <dbReference type="PROSITE" id="PS51757"/>
    </source>
</evidence>